<protein>
    <submittedName>
        <fullName evidence="2">Uncharacterized protein LOC109003056</fullName>
    </submittedName>
</protein>
<gene>
    <name evidence="2" type="primary">LOC109003056</name>
</gene>
<dbReference type="AlphaFoldDB" id="A0A2I4FY44"/>
<dbReference type="RefSeq" id="XP_018836567.1">
    <property type="nucleotide sequence ID" value="XM_018981022.2"/>
</dbReference>
<organism evidence="1 2">
    <name type="scientific">Juglans regia</name>
    <name type="common">English walnut</name>
    <dbReference type="NCBI Taxonomy" id="51240"/>
    <lineage>
        <taxon>Eukaryota</taxon>
        <taxon>Viridiplantae</taxon>
        <taxon>Streptophyta</taxon>
        <taxon>Embryophyta</taxon>
        <taxon>Tracheophyta</taxon>
        <taxon>Spermatophyta</taxon>
        <taxon>Magnoliopsida</taxon>
        <taxon>eudicotyledons</taxon>
        <taxon>Gunneridae</taxon>
        <taxon>Pentapetalae</taxon>
        <taxon>rosids</taxon>
        <taxon>fabids</taxon>
        <taxon>Fagales</taxon>
        <taxon>Juglandaceae</taxon>
        <taxon>Juglans</taxon>
    </lineage>
</organism>
<sequence>MHISMNCTKSTKNMDRMRRPCVVGHPWWRNLFGSCFVRGGQARHSRNICLKFQLQEKSRRNMSNRQKLKVNHTGGRKSFVRILEEKNIMVKRLNEKDPEEDYDEAAANIFKDVLGFKSGYAQGMGHMVISDPSPSMKKNKALCI</sequence>
<dbReference type="GeneID" id="109003056"/>
<dbReference type="KEGG" id="jre:109003056"/>
<accession>A0A2I4FY44</accession>
<dbReference type="OrthoDB" id="1921870at2759"/>
<keyword evidence="1" id="KW-1185">Reference proteome</keyword>
<evidence type="ECO:0000313" key="1">
    <source>
        <dbReference type="Proteomes" id="UP000235220"/>
    </source>
</evidence>
<name>A0A2I4FY44_JUGRE</name>
<dbReference type="Proteomes" id="UP000235220">
    <property type="component" value="Chromosome 9"/>
</dbReference>
<evidence type="ECO:0000313" key="2">
    <source>
        <dbReference type="RefSeq" id="XP_018836567.1"/>
    </source>
</evidence>
<reference evidence="2" key="1">
    <citation type="submission" date="2025-08" db="UniProtKB">
        <authorList>
            <consortium name="RefSeq"/>
        </authorList>
    </citation>
    <scope>IDENTIFICATION</scope>
    <source>
        <tissue evidence="2">Leaves</tissue>
    </source>
</reference>
<dbReference type="Gramene" id="Jr09_00200_p1">
    <property type="protein sequence ID" value="cds.Jr09_00200_p1"/>
    <property type="gene ID" value="Jr09_00200"/>
</dbReference>
<proteinExistence type="predicted"/>